<protein>
    <recommendedName>
        <fullName evidence="1">DUF7730 domain-containing protein</fullName>
    </recommendedName>
</protein>
<dbReference type="InterPro" id="IPR038883">
    <property type="entry name" value="AN11006-like"/>
</dbReference>
<keyword evidence="3" id="KW-1185">Reference proteome</keyword>
<dbReference type="PANTHER" id="PTHR42085:SF2">
    <property type="entry name" value="F-BOX DOMAIN-CONTAINING PROTEIN"/>
    <property type="match status" value="1"/>
</dbReference>
<name>A0A9Q9AQ60_9PEZI</name>
<dbReference type="InterPro" id="IPR056632">
    <property type="entry name" value="DUF7730"/>
</dbReference>
<dbReference type="Pfam" id="PF24864">
    <property type="entry name" value="DUF7730"/>
    <property type="match status" value="1"/>
</dbReference>
<dbReference type="EMBL" id="CP099419">
    <property type="protein sequence ID" value="USW50188.1"/>
    <property type="molecule type" value="Genomic_DNA"/>
</dbReference>
<evidence type="ECO:0000313" key="2">
    <source>
        <dbReference type="EMBL" id="USW50188.1"/>
    </source>
</evidence>
<sequence>MTGLRSTASRALGFAPWDTATRLRYGLDVAQMPTFDPDTGNFSHGVKIQHPDAFELTPFTITDGPLEGSHALILKPFINSFRFLDLPAEIRNMVYQELYSYSEAVVLSKVKPRDSKARAVSLRRNYGAENRTLYGRENARYDYEKRQWVEMPPSTLNLILACRLVREEASAILYGQNSFRFDDFTTGLLFLDGLGNSRQHLRKVEFGQRAYKKSKARSVFHKLKDAKGLRSITIDSSYAHAQGWQSDSSLTAEMIANGSAEAAARSVLSVKLHAVRRVLSSANSWLRKSAYKNSMSITITITIPEAALGDVAGSYVGDFYMLGGIRFTLETKIYGRHS</sequence>
<accession>A0A9Q9AQ60</accession>
<dbReference type="PANTHER" id="PTHR42085">
    <property type="entry name" value="F-BOX DOMAIN-CONTAINING PROTEIN"/>
    <property type="match status" value="1"/>
</dbReference>
<dbReference type="AlphaFoldDB" id="A0A9Q9AQ60"/>
<gene>
    <name evidence="2" type="ORF">Slin15195_G035070</name>
</gene>
<dbReference type="Proteomes" id="UP001056384">
    <property type="component" value="Chromosome 2"/>
</dbReference>
<feature type="domain" description="DUF7730" evidence="1">
    <location>
        <begin position="83"/>
        <end position="198"/>
    </location>
</feature>
<reference evidence="2" key="1">
    <citation type="submission" date="2022-06" db="EMBL/GenBank/DDBJ databases">
        <title>Complete genome sequences of two strains of the flax pathogen Septoria linicola.</title>
        <authorList>
            <person name="Lapalu N."/>
            <person name="Simon A."/>
            <person name="Demenou B."/>
            <person name="Paumier D."/>
            <person name="Guillot M.-P."/>
            <person name="Gout L."/>
            <person name="Valade R."/>
        </authorList>
    </citation>
    <scope>NUCLEOTIDE SEQUENCE</scope>
    <source>
        <strain evidence="2">SE15195</strain>
    </source>
</reference>
<evidence type="ECO:0000259" key="1">
    <source>
        <dbReference type="Pfam" id="PF24864"/>
    </source>
</evidence>
<proteinExistence type="predicted"/>
<evidence type="ECO:0000313" key="3">
    <source>
        <dbReference type="Proteomes" id="UP001056384"/>
    </source>
</evidence>
<organism evidence="2 3">
    <name type="scientific">Septoria linicola</name>
    <dbReference type="NCBI Taxonomy" id="215465"/>
    <lineage>
        <taxon>Eukaryota</taxon>
        <taxon>Fungi</taxon>
        <taxon>Dikarya</taxon>
        <taxon>Ascomycota</taxon>
        <taxon>Pezizomycotina</taxon>
        <taxon>Dothideomycetes</taxon>
        <taxon>Dothideomycetidae</taxon>
        <taxon>Mycosphaerellales</taxon>
        <taxon>Mycosphaerellaceae</taxon>
        <taxon>Septoria</taxon>
    </lineage>
</organism>